<evidence type="ECO:0000259" key="2">
    <source>
        <dbReference type="Pfam" id="PF01636"/>
    </source>
</evidence>
<comment type="caution">
    <text evidence="3">The sequence shown here is derived from an EMBL/GenBank/DDBJ whole genome shotgun (WGS) entry which is preliminary data.</text>
</comment>
<accession>A0A0F5ID02</accession>
<dbReference type="EMBL" id="JWIR02000003">
    <property type="protein sequence ID" value="KKB43396.1"/>
    <property type="molecule type" value="Genomic_DNA"/>
</dbReference>
<proteinExistence type="predicted"/>
<dbReference type="PANTHER" id="PTHR39179">
    <property type="entry name" value="SPORE COAT PROTEIN I"/>
    <property type="match status" value="1"/>
</dbReference>
<keyword evidence="1" id="KW-0175">Coiled coil</keyword>
<evidence type="ECO:0000256" key="1">
    <source>
        <dbReference type="SAM" id="Coils"/>
    </source>
</evidence>
<dbReference type="GO" id="GO:0042601">
    <property type="term" value="C:endospore-forming forespore"/>
    <property type="evidence" value="ECO:0007669"/>
    <property type="project" value="TreeGrafter"/>
</dbReference>
<dbReference type="NCBIfam" id="TIGR02904">
    <property type="entry name" value="spore_ysxE"/>
    <property type="match status" value="1"/>
</dbReference>
<dbReference type="InterPro" id="IPR002575">
    <property type="entry name" value="Aminoglycoside_PTrfase"/>
</dbReference>
<dbReference type="InterPro" id="IPR047175">
    <property type="entry name" value="CotS-like"/>
</dbReference>
<gene>
    <name evidence="3" type="ORF">QY95_01641</name>
</gene>
<dbReference type="InterPro" id="IPR014253">
    <property type="entry name" value="Spore_coat_YsxE"/>
</dbReference>
<sequence>MAPSYEAVCKQYGLIPVRVDSFGQVQRIWTEQGTFALKKIPAERGIDFLLHMQSLYQAGYHHFVPVYPTLDGRYSVLEGSSLYYLMPWIEGQHENARQVERSLLREAARLHLLSAVEVRVSKEERLRQFEKTKSRWERQEEELEQLAFLAEEEVYMSPFHLLFCSYYEETRLAYRYAKEKLEAWKEETAESEKERTVQIHGQLEPGHYVTDAQSRGYFINLEQSRRATPIHDLVPYFNRLFAGYPKESKQEVESFQHYTQFFSLKKGEKLLFQSYLAYPGQVYQAVASYFSGQGRQSEYEMVHKLQQAYWQMKNIEYFVTQLD</sequence>
<dbReference type="Gene3D" id="3.30.200.20">
    <property type="entry name" value="Phosphorylase Kinase, domain 1"/>
    <property type="match status" value="1"/>
</dbReference>
<dbReference type="RefSeq" id="WP_040047747.1">
    <property type="nucleotide sequence ID" value="NZ_JWIR02000003.1"/>
</dbReference>
<feature type="domain" description="Aminoglycoside phosphotransferase" evidence="2">
    <location>
        <begin position="25"/>
        <end position="240"/>
    </location>
</feature>
<dbReference type="AlphaFoldDB" id="A0A0F5ID02"/>
<organism evidence="3 4">
    <name type="scientific">Bacillus thermotolerans</name>
    <name type="common">Quasibacillus thermotolerans</name>
    <dbReference type="NCBI Taxonomy" id="1221996"/>
    <lineage>
        <taxon>Bacteria</taxon>
        <taxon>Bacillati</taxon>
        <taxon>Bacillota</taxon>
        <taxon>Bacilli</taxon>
        <taxon>Bacillales</taxon>
        <taxon>Bacillaceae</taxon>
        <taxon>Bacillus</taxon>
    </lineage>
</organism>
<dbReference type="Gene3D" id="3.90.1200.10">
    <property type="match status" value="1"/>
</dbReference>
<protein>
    <submittedName>
        <fullName evidence="3">CotS-related protein</fullName>
    </submittedName>
</protein>
<dbReference type="STRING" id="1221996.QY95_01641"/>
<dbReference type="Proteomes" id="UP000031563">
    <property type="component" value="Unassembled WGS sequence"/>
</dbReference>
<evidence type="ECO:0000313" key="3">
    <source>
        <dbReference type="EMBL" id="KKB43396.1"/>
    </source>
</evidence>
<feature type="coiled-coil region" evidence="1">
    <location>
        <begin position="119"/>
        <end position="194"/>
    </location>
</feature>
<keyword evidence="4" id="KW-1185">Reference proteome</keyword>
<reference evidence="3" key="1">
    <citation type="submission" date="2015-02" db="EMBL/GenBank/DDBJ databases">
        <title>Genome Assembly of Bacillaceae bacterium MTCC 8252.</title>
        <authorList>
            <person name="Verma A."/>
            <person name="Khatri I."/>
            <person name="Mual P."/>
            <person name="Subramanian S."/>
            <person name="Krishnamurthi S."/>
        </authorList>
    </citation>
    <scope>NUCLEOTIDE SEQUENCE [LARGE SCALE GENOMIC DNA]</scope>
    <source>
        <strain evidence="3">MTCC 8252</strain>
    </source>
</reference>
<dbReference type="PANTHER" id="PTHR39179:SF3">
    <property type="entry name" value="COTS-RELATED PROTEIN"/>
    <property type="match status" value="1"/>
</dbReference>
<dbReference type="Pfam" id="PF01636">
    <property type="entry name" value="APH"/>
    <property type="match status" value="1"/>
</dbReference>
<dbReference type="OrthoDB" id="2379727at2"/>
<evidence type="ECO:0000313" key="4">
    <source>
        <dbReference type="Proteomes" id="UP000031563"/>
    </source>
</evidence>
<name>A0A0F5ID02_BACTR</name>
<dbReference type="InterPro" id="IPR011009">
    <property type="entry name" value="Kinase-like_dom_sf"/>
</dbReference>
<dbReference type="SUPFAM" id="SSF56112">
    <property type="entry name" value="Protein kinase-like (PK-like)"/>
    <property type="match status" value="1"/>
</dbReference>